<dbReference type="EMBL" id="ML120401">
    <property type="protein sequence ID" value="RPA97798.1"/>
    <property type="molecule type" value="Genomic_DNA"/>
</dbReference>
<evidence type="ECO:0000313" key="2">
    <source>
        <dbReference type="Proteomes" id="UP000276215"/>
    </source>
</evidence>
<dbReference type="AlphaFoldDB" id="A0A3N4JLC7"/>
<dbReference type="Gene3D" id="1.25.40.20">
    <property type="entry name" value="Ankyrin repeat-containing domain"/>
    <property type="match status" value="1"/>
</dbReference>
<evidence type="ECO:0000313" key="1">
    <source>
        <dbReference type="EMBL" id="RPA97798.1"/>
    </source>
</evidence>
<sequence>MSNPQDARKRTPLQCAAMNVDAETVRPLIARREANVKARDQYIQTSLWALAGMEEVLSKDPAKIWRERQKELLQILLDNGGLGLREELEVFGDGADLATERLAGLRGCGAASGLPRERLWINLRLTGRGLLRVGWNQWEAGSWVKR</sequence>
<protein>
    <submittedName>
        <fullName evidence="1">Uncharacterized protein</fullName>
    </submittedName>
</protein>
<gene>
    <name evidence="1" type="ORF">L873DRAFT_1088510</name>
</gene>
<organism evidence="1 2">
    <name type="scientific">Choiromyces venosus 120613-1</name>
    <dbReference type="NCBI Taxonomy" id="1336337"/>
    <lineage>
        <taxon>Eukaryota</taxon>
        <taxon>Fungi</taxon>
        <taxon>Dikarya</taxon>
        <taxon>Ascomycota</taxon>
        <taxon>Pezizomycotina</taxon>
        <taxon>Pezizomycetes</taxon>
        <taxon>Pezizales</taxon>
        <taxon>Tuberaceae</taxon>
        <taxon>Choiromyces</taxon>
    </lineage>
</organism>
<keyword evidence="2" id="KW-1185">Reference proteome</keyword>
<accession>A0A3N4JLC7</accession>
<reference evidence="1 2" key="1">
    <citation type="journal article" date="2018" name="Nat. Ecol. Evol.">
        <title>Pezizomycetes genomes reveal the molecular basis of ectomycorrhizal truffle lifestyle.</title>
        <authorList>
            <person name="Murat C."/>
            <person name="Payen T."/>
            <person name="Noel B."/>
            <person name="Kuo A."/>
            <person name="Morin E."/>
            <person name="Chen J."/>
            <person name="Kohler A."/>
            <person name="Krizsan K."/>
            <person name="Balestrini R."/>
            <person name="Da Silva C."/>
            <person name="Montanini B."/>
            <person name="Hainaut M."/>
            <person name="Levati E."/>
            <person name="Barry K.W."/>
            <person name="Belfiori B."/>
            <person name="Cichocki N."/>
            <person name="Clum A."/>
            <person name="Dockter R.B."/>
            <person name="Fauchery L."/>
            <person name="Guy J."/>
            <person name="Iotti M."/>
            <person name="Le Tacon F."/>
            <person name="Lindquist E.A."/>
            <person name="Lipzen A."/>
            <person name="Malagnac F."/>
            <person name="Mello A."/>
            <person name="Molinier V."/>
            <person name="Miyauchi S."/>
            <person name="Poulain J."/>
            <person name="Riccioni C."/>
            <person name="Rubini A."/>
            <person name="Sitrit Y."/>
            <person name="Splivallo R."/>
            <person name="Traeger S."/>
            <person name="Wang M."/>
            <person name="Zifcakova L."/>
            <person name="Wipf D."/>
            <person name="Zambonelli A."/>
            <person name="Paolocci F."/>
            <person name="Nowrousian M."/>
            <person name="Ottonello S."/>
            <person name="Baldrian P."/>
            <person name="Spatafora J.W."/>
            <person name="Henrissat B."/>
            <person name="Nagy L.G."/>
            <person name="Aury J.M."/>
            <person name="Wincker P."/>
            <person name="Grigoriev I.V."/>
            <person name="Bonfante P."/>
            <person name="Martin F.M."/>
        </authorList>
    </citation>
    <scope>NUCLEOTIDE SEQUENCE [LARGE SCALE GENOMIC DNA]</scope>
    <source>
        <strain evidence="1 2">120613-1</strain>
    </source>
</reference>
<proteinExistence type="predicted"/>
<name>A0A3N4JLC7_9PEZI</name>
<dbReference type="SUPFAM" id="SSF48403">
    <property type="entry name" value="Ankyrin repeat"/>
    <property type="match status" value="1"/>
</dbReference>
<dbReference type="InterPro" id="IPR036770">
    <property type="entry name" value="Ankyrin_rpt-contain_sf"/>
</dbReference>
<dbReference type="Proteomes" id="UP000276215">
    <property type="component" value="Unassembled WGS sequence"/>
</dbReference>